<dbReference type="RefSeq" id="WP_311720901.1">
    <property type="nucleotide sequence ID" value="NZ_JAVREZ010000080.1"/>
</dbReference>
<protein>
    <submittedName>
        <fullName evidence="2">Discoidin domain-containing protein</fullName>
    </submittedName>
</protein>
<keyword evidence="3" id="KW-1185">Reference proteome</keyword>
<dbReference type="EMBL" id="JAVREZ010000080">
    <property type="protein sequence ID" value="MDT0488348.1"/>
    <property type="molecule type" value="Genomic_DNA"/>
</dbReference>
<organism evidence="2 3">
    <name type="scientific">Streptomyces doebereineriae</name>
    <dbReference type="NCBI Taxonomy" id="3075528"/>
    <lineage>
        <taxon>Bacteria</taxon>
        <taxon>Bacillati</taxon>
        <taxon>Actinomycetota</taxon>
        <taxon>Actinomycetes</taxon>
        <taxon>Kitasatosporales</taxon>
        <taxon>Streptomycetaceae</taxon>
        <taxon>Streptomyces</taxon>
    </lineage>
</organism>
<dbReference type="InterPro" id="IPR000421">
    <property type="entry name" value="FA58C"/>
</dbReference>
<evidence type="ECO:0000313" key="3">
    <source>
        <dbReference type="Proteomes" id="UP001183824"/>
    </source>
</evidence>
<dbReference type="Gene3D" id="2.60.120.260">
    <property type="entry name" value="Galactose-binding domain-like"/>
    <property type="match status" value="1"/>
</dbReference>
<accession>A0ABU2VRV4</accession>
<gene>
    <name evidence="2" type="ORF">RNB18_50795</name>
</gene>
<evidence type="ECO:0000259" key="1">
    <source>
        <dbReference type="PROSITE" id="PS50022"/>
    </source>
</evidence>
<sequence length="139" mass="14508">MHARGTPRLRGALAVMAAVALLFTLSVALAPERAVAAPVLVSRGKPVTASSTEGPFAAANAVDGDPGTRWSSEFTDDQWIRIDLGTSTAVGQVVLTWEAAYARGYRIELSADGRQWTTLHSTTTGTGGTETLTVSVPPV</sequence>
<dbReference type="Proteomes" id="UP001183824">
    <property type="component" value="Unassembled WGS sequence"/>
</dbReference>
<name>A0ABU2VRV4_9ACTN</name>
<proteinExistence type="predicted"/>
<feature type="non-terminal residue" evidence="2">
    <location>
        <position position="139"/>
    </location>
</feature>
<dbReference type="Pfam" id="PF22633">
    <property type="entry name" value="F5_F8_type_C_2"/>
    <property type="match status" value="1"/>
</dbReference>
<evidence type="ECO:0000313" key="2">
    <source>
        <dbReference type="EMBL" id="MDT0488348.1"/>
    </source>
</evidence>
<reference evidence="3" key="1">
    <citation type="submission" date="2023-07" db="EMBL/GenBank/DDBJ databases">
        <title>30 novel species of actinomycetes from the DSMZ collection.</title>
        <authorList>
            <person name="Nouioui I."/>
        </authorList>
    </citation>
    <scope>NUCLEOTIDE SEQUENCE [LARGE SCALE GENOMIC DNA]</scope>
    <source>
        <strain evidence="3">DSM 41640</strain>
    </source>
</reference>
<dbReference type="PROSITE" id="PS50022">
    <property type="entry name" value="FA58C_3"/>
    <property type="match status" value="1"/>
</dbReference>
<dbReference type="InterPro" id="IPR008979">
    <property type="entry name" value="Galactose-bd-like_sf"/>
</dbReference>
<feature type="domain" description="F5/8 type C" evidence="1">
    <location>
        <begin position="28"/>
        <end position="139"/>
    </location>
</feature>
<dbReference type="SUPFAM" id="SSF49785">
    <property type="entry name" value="Galactose-binding domain-like"/>
    <property type="match status" value="1"/>
</dbReference>
<comment type="caution">
    <text evidence="2">The sequence shown here is derived from an EMBL/GenBank/DDBJ whole genome shotgun (WGS) entry which is preliminary data.</text>
</comment>